<protein>
    <submittedName>
        <fullName evidence="1">General stress protein</fullName>
    </submittedName>
</protein>
<reference evidence="1 2" key="1">
    <citation type="submission" date="2015-05" db="EMBL/GenBank/DDBJ databases">
        <title>Comparison of genome.</title>
        <authorList>
            <person name="Zheng Z."/>
            <person name="Sun M."/>
        </authorList>
    </citation>
    <scope>NUCLEOTIDE SEQUENCE [LARGE SCALE GENOMIC DNA]</scope>
    <source>
        <strain evidence="1 2">G25-74</strain>
    </source>
</reference>
<organism evidence="1 2">
    <name type="scientific">Lederbergia galactosidilytica</name>
    <dbReference type="NCBI Taxonomy" id="217031"/>
    <lineage>
        <taxon>Bacteria</taxon>
        <taxon>Bacillati</taxon>
        <taxon>Bacillota</taxon>
        <taxon>Bacilli</taxon>
        <taxon>Bacillales</taxon>
        <taxon>Bacillaceae</taxon>
        <taxon>Lederbergia</taxon>
    </lineage>
</organism>
<dbReference type="PATRIC" id="fig|217031.6.peg.2491"/>
<dbReference type="AlphaFoldDB" id="A0A177ZTU7"/>
<dbReference type="RefSeq" id="WP_057984724.1">
    <property type="nucleotide sequence ID" value="NZ_LDJR01000048.1"/>
</dbReference>
<dbReference type="Proteomes" id="UP000077881">
    <property type="component" value="Unassembled WGS sequence"/>
</dbReference>
<gene>
    <name evidence="1" type="ORF">ABB05_11650</name>
</gene>
<comment type="caution">
    <text evidence="1">The sequence shown here is derived from an EMBL/GenBank/DDBJ whole genome shotgun (WGS) entry which is preliminary data.</text>
</comment>
<dbReference type="Gene3D" id="3.40.30.10">
    <property type="entry name" value="Glutaredoxin"/>
    <property type="match status" value="1"/>
</dbReference>
<dbReference type="InterPro" id="IPR022551">
    <property type="entry name" value="BrxC"/>
</dbReference>
<evidence type="ECO:0000313" key="1">
    <source>
        <dbReference type="EMBL" id="OAK70760.1"/>
    </source>
</evidence>
<proteinExistence type="predicted"/>
<dbReference type="Pfam" id="PF11009">
    <property type="entry name" value="BrxC"/>
    <property type="match status" value="1"/>
</dbReference>
<sequence>MKWREITTLEEWHEVFAESKKRDQVIIKHSTTCPVSANALKEFDQYLDDAPNTNIDYILVKVIESREVSNKIAEDLELKHESPQIIYLKEGARYWNASHWAISKEHMKAVLE</sequence>
<name>A0A177ZTU7_9BACI</name>
<keyword evidence="2" id="KW-1185">Reference proteome</keyword>
<dbReference type="STRING" id="217031.ABB05_11650"/>
<dbReference type="NCBIfam" id="TIGR04019">
    <property type="entry name" value="B_thiol_YtxJ"/>
    <property type="match status" value="1"/>
</dbReference>
<dbReference type="OrthoDB" id="677051at2"/>
<dbReference type="EMBL" id="LDJR01000048">
    <property type="protein sequence ID" value="OAK70760.1"/>
    <property type="molecule type" value="Genomic_DNA"/>
</dbReference>
<evidence type="ECO:0000313" key="2">
    <source>
        <dbReference type="Proteomes" id="UP000077881"/>
    </source>
</evidence>
<accession>A0A177ZTU7</accession>